<dbReference type="OrthoDB" id="2452890at2"/>
<proteinExistence type="predicted"/>
<dbReference type="RefSeq" id="WP_142540253.1">
    <property type="nucleotide sequence ID" value="NZ_BMIE01000010.1"/>
</dbReference>
<keyword evidence="2" id="KW-1185">Reference proteome</keyword>
<reference evidence="1 2" key="1">
    <citation type="submission" date="2019-05" db="EMBL/GenBank/DDBJ databases">
        <title>Psychrobacillus vulpis sp. nov., a new species isolated from feces of a red fox that inhabits in The Tablas de Daimiel Natural Park, Albacete, Spain.</title>
        <authorList>
            <person name="Rodriguez M."/>
            <person name="Reina J.C."/>
            <person name="Bejar V."/>
            <person name="Llamas I."/>
        </authorList>
    </citation>
    <scope>NUCLEOTIDE SEQUENCE [LARGE SCALE GENOMIC DNA]</scope>
    <source>
        <strain evidence="1 2">NEAU-3TGS17</strain>
    </source>
</reference>
<accession>A0A544SYE5</accession>
<dbReference type="EMBL" id="VDGH01000011">
    <property type="protein sequence ID" value="TQR10234.1"/>
    <property type="molecule type" value="Genomic_DNA"/>
</dbReference>
<dbReference type="Gene3D" id="6.20.120.50">
    <property type="match status" value="1"/>
</dbReference>
<dbReference type="Pfam" id="PF11213">
    <property type="entry name" value="DUF3006"/>
    <property type="match status" value="1"/>
</dbReference>
<evidence type="ECO:0000313" key="2">
    <source>
        <dbReference type="Proteomes" id="UP000317316"/>
    </source>
</evidence>
<gene>
    <name evidence="1" type="ORF">FG382_17880</name>
</gene>
<evidence type="ECO:0000313" key="1">
    <source>
        <dbReference type="EMBL" id="TQR10234.1"/>
    </source>
</evidence>
<dbReference type="Proteomes" id="UP000317316">
    <property type="component" value="Unassembled WGS sequence"/>
</dbReference>
<dbReference type="InterPro" id="IPR021377">
    <property type="entry name" value="DUF3006"/>
</dbReference>
<organism evidence="1 2">
    <name type="scientific">Psychrobacillus lasiicapitis</name>
    <dbReference type="NCBI Taxonomy" id="1636719"/>
    <lineage>
        <taxon>Bacteria</taxon>
        <taxon>Bacillati</taxon>
        <taxon>Bacillota</taxon>
        <taxon>Bacilli</taxon>
        <taxon>Bacillales</taxon>
        <taxon>Bacillaceae</taxon>
        <taxon>Psychrobacillus</taxon>
    </lineage>
</organism>
<dbReference type="AlphaFoldDB" id="A0A544SYE5"/>
<name>A0A544SYE5_9BACI</name>
<comment type="caution">
    <text evidence="1">The sequence shown here is derived from an EMBL/GenBank/DDBJ whole genome shotgun (WGS) entry which is preliminary data.</text>
</comment>
<protein>
    <submittedName>
        <fullName evidence="1">DUF3006 domain-containing protein</fullName>
    </submittedName>
</protein>
<sequence>MNSNKYTLDRVEGELAVFLKYPNETERLHIPISELDEEVKEGDIVLISIENDTYKVERLVADTEKQREKVRGLLEKLKNQQK</sequence>